<dbReference type="PANTHER" id="PTHR14387">
    <property type="entry name" value="THADA/DEATH RECEPTOR INTERACTING PROTEIN"/>
    <property type="match status" value="1"/>
</dbReference>
<comment type="function">
    <text evidence="3">Together with methyltransferase FTSJ1, methylates the 2'-O-ribose of nucleotides at position 32 of the anticodon loop of substrate tRNAs.</text>
</comment>
<feature type="domain" description="tRNA (32-2'-O)-methyltransferase regulator THADA-like C-terminal TPR repeats region" evidence="8">
    <location>
        <begin position="1395"/>
        <end position="1558"/>
    </location>
</feature>
<protein>
    <recommendedName>
        <fullName evidence="4">tRNA (32-2'-O)-methyltransferase regulator THADA</fullName>
    </recommendedName>
</protein>
<evidence type="ECO:0000256" key="1">
    <source>
        <dbReference type="ARBA" id="ARBA00010409"/>
    </source>
</evidence>
<organism evidence="9 10">
    <name type="scientific">Pleurodeles waltl</name>
    <name type="common">Iberian ribbed newt</name>
    <dbReference type="NCBI Taxonomy" id="8319"/>
    <lineage>
        <taxon>Eukaryota</taxon>
        <taxon>Metazoa</taxon>
        <taxon>Chordata</taxon>
        <taxon>Craniata</taxon>
        <taxon>Vertebrata</taxon>
        <taxon>Euteleostomi</taxon>
        <taxon>Amphibia</taxon>
        <taxon>Batrachia</taxon>
        <taxon>Caudata</taxon>
        <taxon>Salamandroidea</taxon>
        <taxon>Salamandridae</taxon>
        <taxon>Pleurodelinae</taxon>
        <taxon>Pleurodeles</taxon>
    </lineage>
</organism>
<reference evidence="9" key="1">
    <citation type="journal article" date="2022" name="bioRxiv">
        <title>Sequencing and chromosome-scale assembly of the giantPleurodeles waltlgenome.</title>
        <authorList>
            <person name="Brown T."/>
            <person name="Elewa A."/>
            <person name="Iarovenko S."/>
            <person name="Subramanian E."/>
            <person name="Araus A.J."/>
            <person name="Petzold A."/>
            <person name="Susuki M."/>
            <person name="Suzuki K.-i.T."/>
            <person name="Hayashi T."/>
            <person name="Toyoda A."/>
            <person name="Oliveira C."/>
            <person name="Osipova E."/>
            <person name="Leigh N.D."/>
            <person name="Simon A."/>
            <person name="Yun M.H."/>
        </authorList>
    </citation>
    <scope>NUCLEOTIDE SEQUENCE</scope>
    <source>
        <strain evidence="9">20211129_DDA</strain>
        <tissue evidence="9">Liver</tissue>
    </source>
</reference>
<dbReference type="PANTHER" id="PTHR14387:SF7">
    <property type="entry name" value="THYROID ADENOMA-ASSOCIATED PROTEIN"/>
    <property type="match status" value="1"/>
</dbReference>
<dbReference type="Proteomes" id="UP001066276">
    <property type="component" value="Chromosome 5"/>
</dbReference>
<evidence type="ECO:0000313" key="10">
    <source>
        <dbReference type="Proteomes" id="UP001066276"/>
    </source>
</evidence>
<evidence type="ECO:0000313" key="9">
    <source>
        <dbReference type="EMBL" id="KAJ1157185.1"/>
    </source>
</evidence>
<evidence type="ECO:0000256" key="5">
    <source>
        <dbReference type="SAM" id="MobiDB-lite"/>
    </source>
</evidence>
<dbReference type="InterPro" id="IPR056843">
    <property type="entry name" value="THADA-like_TPR"/>
</dbReference>
<dbReference type="SUPFAM" id="SSF48371">
    <property type="entry name" value="ARM repeat"/>
    <property type="match status" value="2"/>
</dbReference>
<evidence type="ECO:0000259" key="8">
    <source>
        <dbReference type="Pfam" id="PF25151"/>
    </source>
</evidence>
<proteinExistence type="inferred from homology"/>
<dbReference type="GO" id="GO:0030488">
    <property type="term" value="P:tRNA methylation"/>
    <property type="evidence" value="ECO:0007669"/>
    <property type="project" value="TreeGrafter"/>
</dbReference>
<keyword evidence="10" id="KW-1185">Reference proteome</keyword>
<evidence type="ECO:0000256" key="4">
    <source>
        <dbReference type="ARBA" id="ARBA00035698"/>
    </source>
</evidence>
<dbReference type="GO" id="GO:0005829">
    <property type="term" value="C:cytosol"/>
    <property type="evidence" value="ECO:0007669"/>
    <property type="project" value="TreeGrafter"/>
</dbReference>
<dbReference type="InterPro" id="IPR016024">
    <property type="entry name" value="ARM-type_fold"/>
</dbReference>
<dbReference type="InterPro" id="IPR051954">
    <property type="entry name" value="tRNA_methyltransferase_THADA"/>
</dbReference>
<evidence type="ECO:0000256" key="3">
    <source>
        <dbReference type="ARBA" id="ARBA00035625"/>
    </source>
</evidence>
<gene>
    <name evidence="9" type="ORF">NDU88_009900</name>
</gene>
<name>A0AAV7RYY4_PLEWA</name>
<keyword evidence="2" id="KW-0819">tRNA processing</keyword>
<feature type="domain" description="DUF2428" evidence="6">
    <location>
        <begin position="1096"/>
        <end position="1393"/>
    </location>
</feature>
<dbReference type="InterPro" id="IPR056842">
    <property type="entry name" value="THADA-like_TPR_C"/>
</dbReference>
<comment type="caution">
    <text evidence="9">The sequence shown here is derived from an EMBL/GenBank/DDBJ whole genome shotgun (WGS) entry which is preliminary data.</text>
</comment>
<dbReference type="Pfam" id="PF25151">
    <property type="entry name" value="TPR_Trm732_C"/>
    <property type="match status" value="1"/>
</dbReference>
<dbReference type="Pfam" id="PF10350">
    <property type="entry name" value="DUF2428"/>
    <property type="match status" value="1"/>
</dbReference>
<comment type="similarity">
    <text evidence="1">Belongs to the THADA family.</text>
</comment>
<dbReference type="EMBL" id="JANPWB010000009">
    <property type="protein sequence ID" value="KAJ1157185.1"/>
    <property type="molecule type" value="Genomic_DNA"/>
</dbReference>
<evidence type="ECO:0000259" key="7">
    <source>
        <dbReference type="Pfam" id="PF25150"/>
    </source>
</evidence>
<feature type="region of interest" description="Disordered" evidence="5">
    <location>
        <begin position="66"/>
        <end position="102"/>
    </location>
</feature>
<evidence type="ECO:0000256" key="2">
    <source>
        <dbReference type="ARBA" id="ARBA00022694"/>
    </source>
</evidence>
<sequence>MPFNCNGAWSRSVSCRFCQPGQATLAAASSSIPESTREVSKPARPALVLRPDGSLAFVRSLQASAARRAEHPSGEEETGGRTCGISPVSTEQTAGGESMKSSDALTGLQGIEGEGLHRGLCTREGCLYVLRHRLVSAVGLTRIDRVLKMVLKKKKEIRVNSVSLEGPKLDKLKLFADAEGKNLASLLLRSLELADGVEQIHCIKLVAPFLEEQHKSSICPAMIQNCLEVLTTMYFSVDSKNPLKKVLSSSLDSFHQHFSTEACYSFTSYLREELHIAEHSVHRQVLDNLSCCMENFPLGFTCVTDIFMEVLQYLQGVLRTLQDQNRTLNGNRIAQTQVMHNLLMAVKISMILVQRVQNNVQEALRDDRDSPIWKSMCGLLNCFSSFLIDEELLQNVQSTSAMAVILYLKIMFEPAEKLPRLVSNLLLRSVDSAGLPDWFLSSCGSLCKEDVPDSVLLFLCHGALAMLDWGQGRMGWNGEKLLPGILSVLLSLSSRLKESSVAMLLSRILAMWTSTALDVLNACSQDLRCSLNGNTDTLGTLLEYVYTHWEHPLDAVRHQTKVIFKNLLQIHMSTMDALDIKLDPFFSRLTKSLLSLEWHTKGKYASLACLVDCVGVESILAIDRTIPAQILEVMGDQSFAPYASNLLEAMFVNHKDNLRVTMQGKCWIDQWHEAWVSPLLFLLCEGKPLQTTYIIDYYLPKLLKCSPESLSYMVKILNTSAMTNVGSTNSRGALGALMACLRTARAHGHMQFTDNFIWVEQVSNGIIRQGLVHRHDQVRIDALGLLCESHRSTEVVSMEEMELVLFFIMYNLNSQAPSVRQQICCLMKKLFCRIQESSQVLYKLEQHKNKLESASDPDAATWNPSVALKHYEEFMLSLTNSLFESLFPGSSHPTRFSALTILETIAEIFSTSNAGQTRVVCALSRAVTYRHVEALIECFTNSFEEVKRLAFDLLRKLPANTLGLQDPQKFQTLLRAAMDLSTSTKHFDCVTASYMLNFLIHQEGLESALKAWLMDEHGSCSLQMEADVAAGLVEKNTLNVVRCLLANLEHEITLSEKSLLQAAALFPMYGRVHCINGALQQVSLRNLSMVTEWRKTVADLILMSYRLSAVVSPIVHSSSPEGLIPMDTDAECAAQLQMILNEIQPRDTNDYFTQARILQEHHGSNSNKPGEGNEPLENVCTDMAGEEACCVTAQMVLVCCWRSMKEISLLLGMLCQRLPLQSGSHEGLITVEQVKDMGEYFKHHLLQSRHRGAFELAYVGFAKLTEMLIGCNNENLRCLPQEWLYNVLEEIKSSDPSSKLCATRRSAGIPFYIQALLGSEPKNCKDGLLKRTMKELISLAMPLNEPQSTIPQVHALNILRALFRDTRLGENIIPYVADGTQAAILGFTSPVWAVRNSSTLLFSTLITRIFGVKRGKDENSKKNRMTGREFFSRFPSLYPFLLKQLEIVANTVDSDTSELKLHPSLFLLLLILGKLYPSPMDGTHSALSMAPFVPFVMRCGHSPVYRSREMAARALVPFVMVDNIPKTVLSLLNGLPNCTDKFIRQNHIHGTLLQVLHLLQPFLESKHRPNSGRQKELHDITISMKAKLWLAARKNPCLVTRAAYLEVMVLLSNFLIKSKDTDVVISEFWMDIDSIIIDSELMSEAHPLPAAPGLTQYLQSVAKLAISALSLMANPDPSSCLPSSTVSSRNAHQLLLRLLHSEFHEVRLLILEAVLMWLKHADLKQDMEESRPLSDSSCFWDEIFLKLAFEENHPDCFCKVLEILFHMDTKKLLLSMAHSKEKDNKELLKWVMSIADSSYYSVEIQGLALKLSSKLAIYFTSSIQESSKLMDSELKQWVRLVSNCCVDESLSEIQMGVAEVLIEIAPVLLTNQNLILDLSDTLILWNCIFMLLQSEEPAVRDTTADIIRVHHCQEQSRKKAKLEFCVVNPPMAMDLAFGILCDLLQQWDQVPAGTVILLEWLLGEDDLKRDLEDCKSVEDEYLFEKGEANFWAEKLIFVRLTSKHLRSLTPAISVGSDDISQLFKRANSQAQLVGQRMNDLPPSPQFSKTAEYTRLLIQKERISAFIKILNILNKDGMDRDTEIPEGPVVKEATGLCSDP</sequence>
<evidence type="ECO:0000259" key="6">
    <source>
        <dbReference type="Pfam" id="PF10350"/>
    </source>
</evidence>
<accession>A0AAV7RYY4</accession>
<dbReference type="Pfam" id="PF25150">
    <property type="entry name" value="TPR_Trm732"/>
    <property type="match status" value="1"/>
</dbReference>
<feature type="compositionally biased region" description="Polar residues" evidence="5">
    <location>
        <begin position="87"/>
        <end position="102"/>
    </location>
</feature>
<feature type="domain" description="tRNA (32-2'-O)-methyltransferase regulator THADA-like TPR repeats region" evidence="7">
    <location>
        <begin position="671"/>
        <end position="947"/>
    </location>
</feature>
<dbReference type="InterPro" id="IPR019442">
    <property type="entry name" value="THADA/TRM732_DUF2428"/>
</dbReference>